<dbReference type="Proteomes" id="UP000176939">
    <property type="component" value="Unassembled WGS sequence"/>
</dbReference>
<organism evidence="1 2">
    <name type="scientific">Candidatus Woesebacteria bacterium RBG_13_36_22</name>
    <dbReference type="NCBI Taxonomy" id="1802478"/>
    <lineage>
        <taxon>Bacteria</taxon>
        <taxon>Candidatus Woeseibacteriota</taxon>
    </lineage>
</organism>
<proteinExistence type="predicted"/>
<accession>A0A1F7WZH1</accession>
<evidence type="ECO:0000313" key="2">
    <source>
        <dbReference type="Proteomes" id="UP000176939"/>
    </source>
</evidence>
<sequence>MLVLKYFLEIKEIKMNSYEKHQPDSAYAYKNVVIPKMKELGWFGLNNPNSKIICTEGIPDLELFDRFGCDYYIFDGNKSPMGIETKAGFKDDKDWSCFTLRSKCSKEGIKVEYNKLVESYKTASEPGMHPVIPMYKVHAYLKKSEWRLLSVAYAKTIDIIWMIDKGFCNEKENGEDHNFFYTISWNLMIKAGKHPIIWRPSKEEKYEN</sequence>
<gene>
    <name evidence="1" type="ORF">A2Z67_03875</name>
</gene>
<dbReference type="EMBL" id="MGFQ01000056">
    <property type="protein sequence ID" value="OGM08147.1"/>
    <property type="molecule type" value="Genomic_DNA"/>
</dbReference>
<evidence type="ECO:0000313" key="1">
    <source>
        <dbReference type="EMBL" id="OGM08147.1"/>
    </source>
</evidence>
<comment type="caution">
    <text evidence="1">The sequence shown here is derived from an EMBL/GenBank/DDBJ whole genome shotgun (WGS) entry which is preliminary data.</text>
</comment>
<name>A0A1F7WZH1_9BACT</name>
<reference evidence="1 2" key="1">
    <citation type="journal article" date="2016" name="Nat. Commun.">
        <title>Thousands of microbial genomes shed light on interconnected biogeochemical processes in an aquifer system.</title>
        <authorList>
            <person name="Anantharaman K."/>
            <person name="Brown C.T."/>
            <person name="Hug L.A."/>
            <person name="Sharon I."/>
            <person name="Castelle C.J."/>
            <person name="Probst A.J."/>
            <person name="Thomas B.C."/>
            <person name="Singh A."/>
            <person name="Wilkins M.J."/>
            <person name="Karaoz U."/>
            <person name="Brodie E.L."/>
            <person name="Williams K.H."/>
            <person name="Hubbard S.S."/>
            <person name="Banfield J.F."/>
        </authorList>
    </citation>
    <scope>NUCLEOTIDE SEQUENCE [LARGE SCALE GENOMIC DNA]</scope>
</reference>
<dbReference type="AlphaFoldDB" id="A0A1F7WZH1"/>
<protein>
    <submittedName>
        <fullName evidence="1">Uncharacterized protein</fullName>
    </submittedName>
</protein>